<feature type="domain" description="OmpA-like" evidence="2">
    <location>
        <begin position="513"/>
        <end position="655"/>
    </location>
</feature>
<dbReference type="Proteomes" id="UP000295221">
    <property type="component" value="Unassembled WGS sequence"/>
</dbReference>
<dbReference type="SUPFAM" id="SSF82171">
    <property type="entry name" value="DPP6 N-terminal domain-like"/>
    <property type="match status" value="1"/>
</dbReference>
<evidence type="ECO:0000256" key="1">
    <source>
        <dbReference type="PROSITE-ProRule" id="PRU00473"/>
    </source>
</evidence>
<dbReference type="SUPFAM" id="SSF48452">
    <property type="entry name" value="TPR-like"/>
    <property type="match status" value="1"/>
</dbReference>
<gene>
    <name evidence="3" type="ORF">EV194_10781</name>
</gene>
<keyword evidence="3" id="KW-0449">Lipoprotein</keyword>
<dbReference type="Pfam" id="PF07676">
    <property type="entry name" value="PD40"/>
    <property type="match status" value="2"/>
</dbReference>
<dbReference type="InterPro" id="IPR011990">
    <property type="entry name" value="TPR-like_helical_dom_sf"/>
</dbReference>
<dbReference type="EMBL" id="SLWK01000007">
    <property type="protein sequence ID" value="TCO07697.1"/>
    <property type="molecule type" value="Genomic_DNA"/>
</dbReference>
<organism evidence="3 4">
    <name type="scientific">Natronoflexus pectinivorans</name>
    <dbReference type="NCBI Taxonomy" id="682526"/>
    <lineage>
        <taxon>Bacteria</taxon>
        <taxon>Pseudomonadati</taxon>
        <taxon>Bacteroidota</taxon>
        <taxon>Bacteroidia</taxon>
        <taxon>Marinilabiliales</taxon>
        <taxon>Marinilabiliaceae</taxon>
        <taxon>Natronoflexus</taxon>
    </lineage>
</organism>
<dbReference type="PROSITE" id="PS51257">
    <property type="entry name" value="PROKAR_LIPOPROTEIN"/>
    <property type="match status" value="1"/>
</dbReference>
<dbReference type="SUPFAM" id="SSF103088">
    <property type="entry name" value="OmpA-like"/>
    <property type="match status" value="1"/>
</dbReference>
<accession>A0A4R2GH82</accession>
<dbReference type="RefSeq" id="WP_132434020.1">
    <property type="nucleotide sequence ID" value="NZ_SLWK01000007.1"/>
</dbReference>
<dbReference type="PANTHER" id="PTHR30329:SF21">
    <property type="entry name" value="LIPOPROTEIN YIAD-RELATED"/>
    <property type="match status" value="1"/>
</dbReference>
<dbReference type="AlphaFoldDB" id="A0A4R2GH82"/>
<dbReference type="OrthoDB" id="1488841at2"/>
<dbReference type="InterPro" id="IPR006665">
    <property type="entry name" value="OmpA-like"/>
</dbReference>
<dbReference type="PROSITE" id="PS51123">
    <property type="entry name" value="OMPA_2"/>
    <property type="match status" value="1"/>
</dbReference>
<protein>
    <submittedName>
        <fullName evidence="3">Peptidoglycan-associated lipoprotein</fullName>
    </submittedName>
</protein>
<keyword evidence="4" id="KW-1185">Reference proteome</keyword>
<dbReference type="Gene3D" id="1.25.40.10">
    <property type="entry name" value="Tetratricopeptide repeat domain"/>
    <property type="match status" value="1"/>
</dbReference>
<dbReference type="PANTHER" id="PTHR30329">
    <property type="entry name" value="STATOR ELEMENT OF FLAGELLAR MOTOR COMPLEX"/>
    <property type="match status" value="1"/>
</dbReference>
<sequence>MNRVFLYIIFTAFIASLLLTGCSGSKRLGRAQSLYEVGEYDRAITALTRAYRRESNRYYRGKISFYLAESYRKTNQPRRAAPIYGRAIRFGYPERKAKLYQAQSLQKIGNYEEAIVLYEEYLEDVAGDPLAHNGLAASRRALQDEQKTRYEITAIRALNSRNSDYSPFIAPDDPSQIFFSSMRQLPGARRQQTSRITGQAPSRIYTAREDSRGDWMDAQLLFENDPTQDWEDGSISITVDGRTAYFTRARYENTGPMGTEIWQTQRMGGRWGEPSKVELGPDSLIFAHPAISPDGNTLYFVSDLPGGFGGLDIWKVEKLGGDQWSMPINLGADINTAGNEKFPYVRANGNLYFSSDGHIGFGGLDIFRAEKRDEERWTVTNMGRPINSESDDFGITFHRGREVGYFSSSRDNPRGFDNIYQFRLPVIQAVMAGEITLPNNEPIPQNTRVRIIGTDGSNMRINVEPAGTFNALLEPGNEYTILISAPGYFNHRERVDTRNLTASRQFELNVQLTSAQQPLVFENLQFESGSYNLNGNAIRELERLASMLNDNANIEINITAHTDANGDLTDLVILSQQRAEKVMEFLTSRGIAQERLSARGVGGAQPLKVTENLAARYNYLRAGEELNEAYIQRLNRQYQSNVRALNNRVEFSIVR</sequence>
<evidence type="ECO:0000313" key="4">
    <source>
        <dbReference type="Proteomes" id="UP000295221"/>
    </source>
</evidence>
<evidence type="ECO:0000259" key="2">
    <source>
        <dbReference type="PROSITE" id="PS51123"/>
    </source>
</evidence>
<evidence type="ECO:0000313" key="3">
    <source>
        <dbReference type="EMBL" id="TCO07697.1"/>
    </source>
</evidence>
<dbReference type="InterPro" id="IPR011659">
    <property type="entry name" value="WD40"/>
</dbReference>
<reference evidence="3 4" key="1">
    <citation type="submission" date="2019-03" db="EMBL/GenBank/DDBJ databases">
        <title>Genomic Encyclopedia of Type Strains, Phase IV (KMG-IV): sequencing the most valuable type-strain genomes for metagenomic binning, comparative biology and taxonomic classification.</title>
        <authorList>
            <person name="Goeker M."/>
        </authorList>
    </citation>
    <scope>NUCLEOTIDE SEQUENCE [LARGE SCALE GENOMIC DNA]</scope>
    <source>
        <strain evidence="3 4">DSM 24179</strain>
    </source>
</reference>
<dbReference type="CDD" id="cd07185">
    <property type="entry name" value="OmpA_C-like"/>
    <property type="match status" value="1"/>
</dbReference>
<dbReference type="InterPro" id="IPR036737">
    <property type="entry name" value="OmpA-like_sf"/>
</dbReference>
<dbReference type="InterPro" id="IPR050330">
    <property type="entry name" value="Bact_OuterMem_StrucFunc"/>
</dbReference>
<dbReference type="Pfam" id="PF00691">
    <property type="entry name" value="OmpA"/>
    <property type="match status" value="1"/>
</dbReference>
<keyword evidence="1" id="KW-0472">Membrane</keyword>
<name>A0A4R2GH82_9BACT</name>
<dbReference type="GO" id="GO:0016020">
    <property type="term" value="C:membrane"/>
    <property type="evidence" value="ECO:0007669"/>
    <property type="project" value="UniProtKB-UniRule"/>
</dbReference>
<dbReference type="Gene3D" id="2.60.40.1120">
    <property type="entry name" value="Carboxypeptidase-like, regulatory domain"/>
    <property type="match status" value="1"/>
</dbReference>
<comment type="caution">
    <text evidence="3">The sequence shown here is derived from an EMBL/GenBank/DDBJ whole genome shotgun (WGS) entry which is preliminary data.</text>
</comment>
<dbReference type="Pfam" id="PF13432">
    <property type="entry name" value="TPR_16"/>
    <property type="match status" value="1"/>
</dbReference>
<proteinExistence type="predicted"/>
<dbReference type="Gene3D" id="3.30.1330.60">
    <property type="entry name" value="OmpA-like domain"/>
    <property type="match status" value="1"/>
</dbReference>